<feature type="binding site" evidence="3">
    <location>
        <position position="52"/>
    </location>
    <ligand>
        <name>ATP</name>
        <dbReference type="ChEBI" id="CHEBI:30616"/>
    </ligand>
</feature>
<dbReference type="PANTHER" id="PTHR44167:SF30">
    <property type="entry name" value="PHOSPHORYLASE KINASE"/>
    <property type="match status" value="1"/>
</dbReference>
<keyword evidence="1 3" id="KW-0547">Nucleotide-binding</keyword>
<dbReference type="InterPro" id="IPR017441">
    <property type="entry name" value="Protein_kinase_ATP_BS"/>
</dbReference>
<evidence type="ECO:0000313" key="7">
    <source>
        <dbReference type="Proteomes" id="UP001295423"/>
    </source>
</evidence>
<dbReference type="AlphaFoldDB" id="A0AAD2CQD2"/>
<dbReference type="InterPro" id="IPR000719">
    <property type="entry name" value="Prot_kinase_dom"/>
</dbReference>
<dbReference type="PROSITE" id="PS00107">
    <property type="entry name" value="PROTEIN_KINASE_ATP"/>
    <property type="match status" value="1"/>
</dbReference>
<dbReference type="PROSITE" id="PS50011">
    <property type="entry name" value="PROTEIN_KINASE_DOM"/>
    <property type="match status" value="1"/>
</dbReference>
<dbReference type="GO" id="GO:0005634">
    <property type="term" value="C:nucleus"/>
    <property type="evidence" value="ECO:0007669"/>
    <property type="project" value="TreeGrafter"/>
</dbReference>
<reference evidence="6" key="1">
    <citation type="submission" date="2023-08" db="EMBL/GenBank/DDBJ databases">
        <authorList>
            <person name="Audoor S."/>
            <person name="Bilcke G."/>
        </authorList>
    </citation>
    <scope>NUCLEOTIDE SEQUENCE</scope>
</reference>
<feature type="domain" description="Protein kinase" evidence="5">
    <location>
        <begin position="18"/>
        <end position="358"/>
    </location>
</feature>
<evidence type="ECO:0000256" key="1">
    <source>
        <dbReference type="ARBA" id="ARBA00022741"/>
    </source>
</evidence>
<dbReference type="Pfam" id="PF00069">
    <property type="entry name" value="Pkinase"/>
    <property type="match status" value="1"/>
</dbReference>
<dbReference type="GO" id="GO:0044773">
    <property type="term" value="P:mitotic DNA damage checkpoint signaling"/>
    <property type="evidence" value="ECO:0007669"/>
    <property type="project" value="TreeGrafter"/>
</dbReference>
<protein>
    <recommendedName>
        <fullName evidence="5">Protein kinase domain-containing protein</fullName>
    </recommendedName>
</protein>
<dbReference type="EMBL" id="CAKOGP040000569">
    <property type="protein sequence ID" value="CAJ1936867.1"/>
    <property type="molecule type" value="Genomic_DNA"/>
</dbReference>
<dbReference type="InterPro" id="IPR008271">
    <property type="entry name" value="Ser/Thr_kinase_AS"/>
</dbReference>
<evidence type="ECO:0000256" key="4">
    <source>
        <dbReference type="RuleBase" id="RU000304"/>
    </source>
</evidence>
<organism evidence="6 7">
    <name type="scientific">Cylindrotheca closterium</name>
    <dbReference type="NCBI Taxonomy" id="2856"/>
    <lineage>
        <taxon>Eukaryota</taxon>
        <taxon>Sar</taxon>
        <taxon>Stramenopiles</taxon>
        <taxon>Ochrophyta</taxon>
        <taxon>Bacillariophyta</taxon>
        <taxon>Bacillariophyceae</taxon>
        <taxon>Bacillariophycidae</taxon>
        <taxon>Bacillariales</taxon>
        <taxon>Bacillariaceae</taxon>
        <taxon>Cylindrotheca</taxon>
    </lineage>
</organism>
<evidence type="ECO:0000256" key="2">
    <source>
        <dbReference type="ARBA" id="ARBA00022840"/>
    </source>
</evidence>
<accession>A0AAD2CQD2</accession>
<name>A0AAD2CQD2_9STRA</name>
<dbReference type="SUPFAM" id="SSF56112">
    <property type="entry name" value="Protein kinase-like (PK-like)"/>
    <property type="match status" value="1"/>
</dbReference>
<keyword evidence="7" id="KW-1185">Reference proteome</keyword>
<dbReference type="SMART" id="SM00220">
    <property type="entry name" value="S_TKc"/>
    <property type="match status" value="1"/>
</dbReference>
<evidence type="ECO:0000313" key="6">
    <source>
        <dbReference type="EMBL" id="CAJ1936867.1"/>
    </source>
</evidence>
<evidence type="ECO:0000256" key="3">
    <source>
        <dbReference type="PROSITE-ProRule" id="PRU10141"/>
    </source>
</evidence>
<gene>
    <name evidence="6" type="ORF">CYCCA115_LOCUS5403</name>
</gene>
<dbReference type="PROSITE" id="PS00108">
    <property type="entry name" value="PROTEIN_KINASE_ST"/>
    <property type="match status" value="1"/>
</dbReference>
<keyword evidence="2 3" id="KW-0067">ATP-binding</keyword>
<comment type="caution">
    <text evidence="6">The sequence shown here is derived from an EMBL/GenBank/DDBJ whole genome shotgun (WGS) entry which is preliminary data.</text>
</comment>
<dbReference type="Gene3D" id="1.10.510.10">
    <property type="entry name" value="Transferase(Phosphotransferase) domain 1"/>
    <property type="match status" value="1"/>
</dbReference>
<keyword evidence="4" id="KW-0418">Kinase</keyword>
<evidence type="ECO:0000259" key="5">
    <source>
        <dbReference type="PROSITE" id="PS50011"/>
    </source>
</evidence>
<proteinExistence type="inferred from homology"/>
<dbReference type="GO" id="GO:0004674">
    <property type="term" value="F:protein serine/threonine kinase activity"/>
    <property type="evidence" value="ECO:0007669"/>
    <property type="project" value="UniProtKB-KW"/>
</dbReference>
<dbReference type="PANTHER" id="PTHR44167">
    <property type="entry name" value="OVARIAN-SPECIFIC SERINE/THREONINE-PROTEIN KINASE LOK-RELATED"/>
    <property type="match status" value="1"/>
</dbReference>
<comment type="similarity">
    <text evidence="4">Belongs to the protein kinase superfamily.</text>
</comment>
<keyword evidence="4" id="KW-0808">Transferase</keyword>
<dbReference type="GO" id="GO:0005524">
    <property type="term" value="F:ATP binding"/>
    <property type="evidence" value="ECO:0007669"/>
    <property type="project" value="UniProtKB-UniRule"/>
</dbReference>
<dbReference type="Gene3D" id="3.30.200.20">
    <property type="entry name" value="Phosphorylase Kinase, domain 1"/>
    <property type="match status" value="1"/>
</dbReference>
<dbReference type="Proteomes" id="UP001295423">
    <property type="component" value="Unassembled WGS sequence"/>
</dbReference>
<sequence>MAGICTSAEWPQAVRNIYEPVGYLGKGGFACVLLGKSKKPVKGQEESYVAIKIVDGTEDDWAYSHREADILRQLNHPNIMRVVNSWEPTEYEPGAMALSYAKGPTIQALLSHGGALSTLFVRIVTAQIVDALSYMHSHAVVHRDIKPENIIVTGADLKDDSIWDSVDNLDDQDWPTLRNKWKPTLIDFGFARALTPKDVSTKKFERQDDCMGNTFRRQMSAVGTEDFVAPEIMQDIHQEEHKDPRVVTDTISHNVADYSVLVDAYSMGCNIRYMMTGCPPHTCVKDAIARQNSMLSKFIGSVFGRKRKSGKEDETKRKVAYRLEENLSTIVRELMTSMMDQDETKRTSVRMARRHPWLAEVLPETTDGDGNIEYLHLVMGSATQAGETKVEQQ</sequence>
<dbReference type="InterPro" id="IPR011009">
    <property type="entry name" value="Kinase-like_dom_sf"/>
</dbReference>
<keyword evidence="4" id="KW-0723">Serine/threonine-protein kinase</keyword>